<name>A0A8J1LLR6_XENLA</name>
<evidence type="ECO:0000256" key="6">
    <source>
        <dbReference type="SAM" id="SignalP"/>
    </source>
</evidence>
<dbReference type="FunFam" id="2.60.40.10:FF:000651">
    <property type="entry name" value="Fc receptor like 1"/>
    <property type="match status" value="1"/>
</dbReference>
<feature type="transmembrane region" description="Helical" evidence="5">
    <location>
        <begin position="467"/>
        <end position="485"/>
    </location>
</feature>
<dbReference type="KEGG" id="xla:121397583"/>
<keyword evidence="1 6" id="KW-0732">Signal</keyword>
<dbReference type="SMART" id="SM00408">
    <property type="entry name" value="IGc2"/>
    <property type="match status" value="5"/>
</dbReference>
<keyword evidence="5" id="KW-0812">Transmembrane</keyword>
<evidence type="ECO:0000313" key="9">
    <source>
        <dbReference type="RefSeq" id="XP_041430457.1"/>
    </source>
</evidence>
<gene>
    <name evidence="9" type="primary">LOC121397583</name>
</gene>
<feature type="chain" id="PRO_5035285533" evidence="6">
    <location>
        <begin position="19"/>
        <end position="502"/>
    </location>
</feature>
<organism evidence="8 9">
    <name type="scientific">Xenopus laevis</name>
    <name type="common">African clawed frog</name>
    <dbReference type="NCBI Taxonomy" id="8355"/>
    <lineage>
        <taxon>Eukaryota</taxon>
        <taxon>Metazoa</taxon>
        <taxon>Chordata</taxon>
        <taxon>Craniata</taxon>
        <taxon>Vertebrata</taxon>
        <taxon>Euteleostomi</taxon>
        <taxon>Amphibia</taxon>
        <taxon>Batrachia</taxon>
        <taxon>Anura</taxon>
        <taxon>Pipoidea</taxon>
        <taxon>Pipidae</taxon>
        <taxon>Xenopodinae</taxon>
        <taxon>Xenopus</taxon>
        <taxon>Xenopus</taxon>
    </lineage>
</organism>
<dbReference type="GO" id="GO:0004888">
    <property type="term" value="F:transmembrane signaling receptor activity"/>
    <property type="evidence" value="ECO:0000318"/>
    <property type="project" value="GO_Central"/>
</dbReference>
<dbReference type="GeneID" id="121397583"/>
<dbReference type="InterPro" id="IPR013783">
    <property type="entry name" value="Ig-like_fold"/>
</dbReference>
<feature type="domain" description="Ig-like" evidence="7">
    <location>
        <begin position="104"/>
        <end position="178"/>
    </location>
</feature>
<accession>A0A8J1LLR6</accession>
<keyword evidence="5" id="KW-0472">Membrane</keyword>
<dbReference type="GO" id="GO:0006955">
    <property type="term" value="P:immune response"/>
    <property type="evidence" value="ECO:0000318"/>
    <property type="project" value="GO_Central"/>
</dbReference>
<keyword evidence="2" id="KW-0677">Repeat</keyword>
<dbReference type="InterPro" id="IPR036179">
    <property type="entry name" value="Ig-like_dom_sf"/>
</dbReference>
<evidence type="ECO:0000256" key="5">
    <source>
        <dbReference type="SAM" id="Phobius"/>
    </source>
</evidence>
<dbReference type="PANTHER" id="PTHR11481">
    <property type="entry name" value="IMMUNOGLOBULIN FC RECEPTOR"/>
    <property type="match status" value="1"/>
</dbReference>
<dbReference type="InterPro" id="IPR007110">
    <property type="entry name" value="Ig-like_dom"/>
</dbReference>
<dbReference type="AlphaFoldDB" id="A0A8J1LLR6"/>
<feature type="domain" description="Ig-like" evidence="7">
    <location>
        <begin position="22"/>
        <end position="98"/>
    </location>
</feature>
<evidence type="ECO:0000256" key="4">
    <source>
        <dbReference type="ARBA" id="ARBA00023319"/>
    </source>
</evidence>
<evidence type="ECO:0000256" key="2">
    <source>
        <dbReference type="ARBA" id="ARBA00022737"/>
    </source>
</evidence>
<feature type="signal peptide" evidence="6">
    <location>
        <begin position="1"/>
        <end position="18"/>
    </location>
</feature>
<dbReference type="PANTHER" id="PTHR11481:SF110">
    <property type="entry name" value="FC RECEPTOR-LIKE PROTEIN 3"/>
    <property type="match status" value="1"/>
</dbReference>
<sequence length="502" mass="56943">MSLLVLMLLLFWECPTEASVPPVISFSPNWNPVVVDDSVTLTCNLDPNPEGEKRYSWYRDNRELSHYEKNYTIQHCSSNDRGNYQCQAGASEKSDAVRVDIGGPIVLQAPSTVREGDSLSLRCQSWSKDRFVYVQFYKDDTVMQPPGTGSVLQAGKALRSMTGTYRCAKLFDKHVTLTYSPKTFIYVTGAGIKPVVSINPEWGNILLMDSVTLSCNVEPTIQESPRYVWYKDGDWIREEQKNFTVKYAYEKDFGNYQCQIPGSERSESVRLDGKSGDFILQAPPTVHEGDLVYLRCHRSIKFLKSRLNTQKNITLHKDNEFITYSVTESPVLIGRADKNTSGTYKCTLVNEPRLSDELVISVTELFSDPYIKVNPGEVLKGDHMTITCDTKLSPHRETTKLQFAFYRNGHNVQGFSSSNQYGVPSAQLEHSGNYTCEVQTASERVRKMSNISHISIVARNQRVQNTVRLVLSAVIFIITLCLPFYHKKTMEVTYSQVTEKNR</sequence>
<proteinExistence type="predicted"/>
<keyword evidence="4" id="KW-0393">Immunoglobulin domain</keyword>
<keyword evidence="8" id="KW-1185">Reference proteome</keyword>
<feature type="domain" description="Ig-like" evidence="7">
    <location>
        <begin position="194"/>
        <end position="270"/>
    </location>
</feature>
<keyword evidence="5" id="KW-1133">Transmembrane helix</keyword>
<keyword evidence="3" id="KW-1015">Disulfide bond</keyword>
<dbReference type="SUPFAM" id="SSF48726">
    <property type="entry name" value="Immunoglobulin"/>
    <property type="match status" value="5"/>
</dbReference>
<dbReference type="GO" id="GO:0009897">
    <property type="term" value="C:external side of plasma membrane"/>
    <property type="evidence" value="ECO:0000318"/>
    <property type="project" value="GO_Central"/>
</dbReference>
<dbReference type="SMART" id="SM00409">
    <property type="entry name" value="IG"/>
    <property type="match status" value="5"/>
</dbReference>
<dbReference type="GO" id="GO:0007166">
    <property type="term" value="P:cell surface receptor signaling pathway"/>
    <property type="evidence" value="ECO:0000318"/>
    <property type="project" value="GO_Central"/>
</dbReference>
<dbReference type="Pfam" id="PF13895">
    <property type="entry name" value="Ig_2"/>
    <property type="match status" value="2"/>
</dbReference>
<evidence type="ECO:0000259" key="7">
    <source>
        <dbReference type="PROSITE" id="PS50835"/>
    </source>
</evidence>
<evidence type="ECO:0000256" key="1">
    <source>
        <dbReference type="ARBA" id="ARBA00022729"/>
    </source>
</evidence>
<dbReference type="InterPro" id="IPR003599">
    <property type="entry name" value="Ig_sub"/>
</dbReference>
<dbReference type="OrthoDB" id="6151406at2759"/>
<dbReference type="InterPro" id="IPR050488">
    <property type="entry name" value="Ig_Fc_receptor"/>
</dbReference>
<dbReference type="Proteomes" id="UP000186698">
    <property type="component" value="Chromosome 8S"/>
</dbReference>
<protein>
    <submittedName>
        <fullName evidence="9">Fc receptor-like protein 5</fullName>
    </submittedName>
</protein>
<evidence type="ECO:0000313" key="8">
    <source>
        <dbReference type="Proteomes" id="UP000186698"/>
    </source>
</evidence>
<dbReference type="InterPro" id="IPR003598">
    <property type="entry name" value="Ig_sub2"/>
</dbReference>
<dbReference type="RefSeq" id="XP_041430457.1">
    <property type="nucleotide sequence ID" value="XM_041574523.1"/>
</dbReference>
<dbReference type="PROSITE" id="PS50835">
    <property type="entry name" value="IG_LIKE"/>
    <property type="match status" value="4"/>
</dbReference>
<evidence type="ECO:0000256" key="3">
    <source>
        <dbReference type="ARBA" id="ARBA00023157"/>
    </source>
</evidence>
<feature type="domain" description="Ig-like" evidence="7">
    <location>
        <begin position="369"/>
        <end position="452"/>
    </location>
</feature>
<reference evidence="9" key="1">
    <citation type="submission" date="2025-08" db="UniProtKB">
        <authorList>
            <consortium name="RefSeq"/>
        </authorList>
    </citation>
    <scope>IDENTIFICATION</scope>
    <source>
        <strain evidence="9">J_2021</strain>
        <tissue evidence="9">Erythrocytes</tissue>
    </source>
</reference>
<dbReference type="Gene3D" id="2.60.40.10">
    <property type="entry name" value="Immunoglobulins"/>
    <property type="match status" value="5"/>
</dbReference>
<dbReference type="Pfam" id="PF13927">
    <property type="entry name" value="Ig_3"/>
    <property type="match status" value="2"/>
</dbReference>